<sequence length="468" mass="52445">MKRILFIPAFLLTSLQISAQTNVSDFAKSLTNDALKKSYELNNAQLESEKTAQDIKSAKATYIPKINAIGAYAYINQDLTVDLPSIQTGISGLNLFEGSQSFGIKGQLGLAAVNAEMVLFSGMQAEYGSKALAEKKNAQEYLSKAKSDEIIQDILQTIDQIALLHQSKLLLDESQKRLDKENLRVIKAIENGLAIPYDRKRIEVAIYRLEAKKQEYEGKKELLFSKLSMITGRSVDDLESQTKELSYLNPWRFVSHDLSNEGSMVNTRPEMQALSSGIKAVDYQIKMEKAKALPQVIAMGSVGYTNLHNTEISTPYHLPVSGQEGNLKANKIEAFPNYIVGVGVKWNLFSGTKRTHEIKKLSLEKTIVENKRKDIKEKLDLLLQKSRTEFKLAEKQMQLKEKEKAVSEDAMNTAVKSYQEGLISITERIEAENSLQQSQMEYVQAVFEQRKAALSYLKAQGALTLESL</sequence>
<evidence type="ECO:0000313" key="10">
    <source>
        <dbReference type="EMBL" id="MFB5944758.1"/>
    </source>
</evidence>
<evidence type="ECO:0000313" key="11">
    <source>
        <dbReference type="Proteomes" id="UP001580928"/>
    </source>
</evidence>
<proteinExistence type="inferred from homology"/>
<feature type="coiled-coil region" evidence="8">
    <location>
        <begin position="171"/>
        <end position="219"/>
    </location>
</feature>
<organism evidence="10 11">
    <name type="scientific">Albibacterium profundi</name>
    <dbReference type="NCBI Taxonomy" id="3134906"/>
    <lineage>
        <taxon>Bacteria</taxon>
        <taxon>Pseudomonadati</taxon>
        <taxon>Bacteroidota</taxon>
        <taxon>Sphingobacteriia</taxon>
        <taxon>Sphingobacteriales</taxon>
        <taxon>Sphingobacteriaceae</taxon>
        <taxon>Albibacterium</taxon>
    </lineage>
</organism>
<evidence type="ECO:0000256" key="8">
    <source>
        <dbReference type="SAM" id="Coils"/>
    </source>
</evidence>
<keyword evidence="11" id="KW-1185">Reference proteome</keyword>
<keyword evidence="3" id="KW-0813">Transport</keyword>
<keyword evidence="5" id="KW-0812">Transmembrane</keyword>
<protein>
    <submittedName>
        <fullName evidence="10">TolC family protein</fullName>
    </submittedName>
</protein>
<feature type="signal peptide" evidence="9">
    <location>
        <begin position="1"/>
        <end position="19"/>
    </location>
</feature>
<evidence type="ECO:0000256" key="2">
    <source>
        <dbReference type="ARBA" id="ARBA00007613"/>
    </source>
</evidence>
<keyword evidence="4" id="KW-1134">Transmembrane beta strand</keyword>
<comment type="similarity">
    <text evidence="2">Belongs to the outer membrane factor (OMF) (TC 1.B.17) family.</text>
</comment>
<keyword evidence="7" id="KW-0998">Cell outer membrane</keyword>
<comment type="subcellular location">
    <subcellularLocation>
        <location evidence="1">Cell outer membrane</location>
    </subcellularLocation>
</comment>
<dbReference type="Gene3D" id="1.20.1600.10">
    <property type="entry name" value="Outer membrane efflux proteins (OEP)"/>
    <property type="match status" value="1"/>
</dbReference>
<dbReference type="InterPro" id="IPR051906">
    <property type="entry name" value="TolC-like"/>
</dbReference>
<dbReference type="InterPro" id="IPR003423">
    <property type="entry name" value="OMP_efflux"/>
</dbReference>
<dbReference type="EMBL" id="JBBVGT010000002">
    <property type="protein sequence ID" value="MFB5944758.1"/>
    <property type="molecule type" value="Genomic_DNA"/>
</dbReference>
<keyword evidence="6" id="KW-0472">Membrane</keyword>
<evidence type="ECO:0000256" key="1">
    <source>
        <dbReference type="ARBA" id="ARBA00004442"/>
    </source>
</evidence>
<evidence type="ECO:0000256" key="5">
    <source>
        <dbReference type="ARBA" id="ARBA00022692"/>
    </source>
</evidence>
<evidence type="ECO:0000256" key="9">
    <source>
        <dbReference type="SAM" id="SignalP"/>
    </source>
</evidence>
<feature type="chain" id="PRO_5045729569" evidence="9">
    <location>
        <begin position="20"/>
        <end position="468"/>
    </location>
</feature>
<keyword evidence="9" id="KW-0732">Signal</keyword>
<evidence type="ECO:0000256" key="4">
    <source>
        <dbReference type="ARBA" id="ARBA00022452"/>
    </source>
</evidence>
<dbReference type="Proteomes" id="UP001580928">
    <property type="component" value="Unassembled WGS sequence"/>
</dbReference>
<name>A0ABV5CB31_9SPHI</name>
<comment type="caution">
    <text evidence="10">The sequence shown here is derived from an EMBL/GenBank/DDBJ whole genome shotgun (WGS) entry which is preliminary data.</text>
</comment>
<gene>
    <name evidence="10" type="ORF">WKR92_02820</name>
</gene>
<dbReference type="PANTHER" id="PTHR30026">
    <property type="entry name" value="OUTER MEMBRANE PROTEIN TOLC"/>
    <property type="match status" value="1"/>
</dbReference>
<dbReference type="Pfam" id="PF02321">
    <property type="entry name" value="OEP"/>
    <property type="match status" value="1"/>
</dbReference>
<dbReference type="PANTHER" id="PTHR30026:SF20">
    <property type="entry name" value="OUTER MEMBRANE PROTEIN TOLC"/>
    <property type="match status" value="1"/>
</dbReference>
<reference evidence="10 11" key="1">
    <citation type="submission" date="2024-04" db="EMBL/GenBank/DDBJ databases">
        <title>Albibacterium profundi sp. nov., isolated from sediment of the Challenger Deep of Mariana Trench.</title>
        <authorList>
            <person name="Wang Y."/>
        </authorList>
    </citation>
    <scope>NUCLEOTIDE SEQUENCE [LARGE SCALE GENOMIC DNA]</scope>
    <source>
        <strain evidence="10 11">RHL897</strain>
    </source>
</reference>
<evidence type="ECO:0000256" key="6">
    <source>
        <dbReference type="ARBA" id="ARBA00023136"/>
    </source>
</evidence>
<dbReference type="SUPFAM" id="SSF56954">
    <property type="entry name" value="Outer membrane efflux proteins (OEP)"/>
    <property type="match status" value="1"/>
</dbReference>
<accession>A0ABV5CB31</accession>
<dbReference type="RefSeq" id="WP_375556319.1">
    <property type="nucleotide sequence ID" value="NZ_JBBVGT010000002.1"/>
</dbReference>
<keyword evidence="8" id="KW-0175">Coiled coil</keyword>
<evidence type="ECO:0000256" key="7">
    <source>
        <dbReference type="ARBA" id="ARBA00023237"/>
    </source>
</evidence>
<evidence type="ECO:0000256" key="3">
    <source>
        <dbReference type="ARBA" id="ARBA00022448"/>
    </source>
</evidence>
<feature type="coiled-coil region" evidence="8">
    <location>
        <begin position="358"/>
        <end position="403"/>
    </location>
</feature>